<proteinExistence type="predicted"/>
<accession>A0A919L1S6</accession>
<dbReference type="EMBL" id="BNCD01000010">
    <property type="protein sequence ID" value="GHH80758.1"/>
    <property type="molecule type" value="Genomic_DNA"/>
</dbReference>
<dbReference type="Pfam" id="PF03807">
    <property type="entry name" value="F420_oxidored"/>
    <property type="match status" value="1"/>
</dbReference>
<dbReference type="SUPFAM" id="SSF51735">
    <property type="entry name" value="NAD(P)-binding Rossmann-fold domains"/>
    <property type="match status" value="1"/>
</dbReference>
<reference evidence="3" key="2">
    <citation type="submission" date="2020-09" db="EMBL/GenBank/DDBJ databases">
        <authorList>
            <person name="Sun Q."/>
            <person name="Ohkuma M."/>
        </authorList>
    </citation>
    <scope>NUCLEOTIDE SEQUENCE</scope>
    <source>
        <strain evidence="3">JCM 5069</strain>
    </source>
</reference>
<feature type="domain" description="Pyrroline-5-carboxylate reductase catalytic N-terminal" evidence="2">
    <location>
        <begin position="4"/>
        <end position="92"/>
    </location>
</feature>
<dbReference type="InterPro" id="IPR028939">
    <property type="entry name" value="P5C_Rdtase_cat_N"/>
</dbReference>
<evidence type="ECO:0000313" key="4">
    <source>
        <dbReference type="Proteomes" id="UP000603708"/>
    </source>
</evidence>
<evidence type="ECO:0000313" key="3">
    <source>
        <dbReference type="EMBL" id="GHH80758.1"/>
    </source>
</evidence>
<protein>
    <submittedName>
        <fullName evidence="3">NADP oxidoreductase</fullName>
    </submittedName>
</protein>
<dbReference type="PANTHER" id="PTHR14239">
    <property type="entry name" value="DUDULIN-RELATED"/>
    <property type="match status" value="1"/>
</dbReference>
<evidence type="ECO:0000259" key="2">
    <source>
        <dbReference type="Pfam" id="PF03807"/>
    </source>
</evidence>
<dbReference type="Proteomes" id="UP000603708">
    <property type="component" value="Unassembled WGS sequence"/>
</dbReference>
<evidence type="ECO:0000256" key="1">
    <source>
        <dbReference type="ARBA" id="ARBA00023002"/>
    </source>
</evidence>
<organism evidence="3 4">
    <name type="scientific">Streptomyces sulfonofaciens</name>
    <dbReference type="NCBI Taxonomy" id="68272"/>
    <lineage>
        <taxon>Bacteria</taxon>
        <taxon>Bacillati</taxon>
        <taxon>Actinomycetota</taxon>
        <taxon>Actinomycetes</taxon>
        <taxon>Kitasatosporales</taxon>
        <taxon>Streptomycetaceae</taxon>
        <taxon>Streptomyces</taxon>
    </lineage>
</organism>
<dbReference type="GO" id="GO:0016491">
    <property type="term" value="F:oxidoreductase activity"/>
    <property type="evidence" value="ECO:0007669"/>
    <property type="project" value="UniProtKB-KW"/>
</dbReference>
<keyword evidence="4" id="KW-1185">Reference proteome</keyword>
<keyword evidence="1" id="KW-0560">Oxidoreductase</keyword>
<dbReference type="Gene3D" id="3.40.50.720">
    <property type="entry name" value="NAD(P)-binding Rossmann-like Domain"/>
    <property type="match status" value="1"/>
</dbReference>
<comment type="caution">
    <text evidence="3">The sequence shown here is derived from an EMBL/GenBank/DDBJ whole genome shotgun (WGS) entry which is preliminary data.</text>
</comment>
<dbReference type="RefSeq" id="WP_189933314.1">
    <property type="nucleotide sequence ID" value="NZ_BNCD01000010.1"/>
</dbReference>
<name>A0A919L1S6_9ACTN</name>
<dbReference type="InterPro" id="IPR036291">
    <property type="entry name" value="NAD(P)-bd_dom_sf"/>
</dbReference>
<dbReference type="AlphaFoldDB" id="A0A919L1S6"/>
<gene>
    <name evidence="3" type="ORF">GCM10018793_36640</name>
</gene>
<reference evidence="3" key="1">
    <citation type="journal article" date="2014" name="Int. J. Syst. Evol. Microbiol.">
        <title>Complete genome sequence of Corynebacterium casei LMG S-19264T (=DSM 44701T), isolated from a smear-ripened cheese.</title>
        <authorList>
            <consortium name="US DOE Joint Genome Institute (JGI-PGF)"/>
            <person name="Walter F."/>
            <person name="Albersmeier A."/>
            <person name="Kalinowski J."/>
            <person name="Ruckert C."/>
        </authorList>
    </citation>
    <scope>NUCLEOTIDE SEQUENCE</scope>
    <source>
        <strain evidence="3">JCM 5069</strain>
    </source>
</reference>
<dbReference type="InterPro" id="IPR051267">
    <property type="entry name" value="STEAP_metalloreductase"/>
</dbReference>
<sequence>MATLGLIGSGLIGGTLAHLAVDAGLDVVLSNSRGPETLSDLVAELGPRARAATPAEAAEAGDWVVVTIPFHALTKVPREPLAGKTVIDTGNYYPERDGTFPELEAKQVTESELLQRHLTGAHVVKAFNNIFYKHLADLPRPVGAADRTALPIAGDDTTAKQHATELLSLLGYDAVDVGPLTESWRFQPGTPVYGLPYAASKDAGFMNDPAAHAPASEITEALAAARR</sequence>